<gene>
    <name evidence="2" type="ORF">GWI33_019461</name>
</gene>
<dbReference type="EMBL" id="JAACXV010014439">
    <property type="protein sequence ID" value="KAF7267270.1"/>
    <property type="molecule type" value="Genomic_DNA"/>
</dbReference>
<evidence type="ECO:0000313" key="2">
    <source>
        <dbReference type="EMBL" id="KAF7267270.1"/>
    </source>
</evidence>
<dbReference type="AlphaFoldDB" id="A0A834M593"/>
<name>A0A834M593_RHYFE</name>
<evidence type="ECO:0000313" key="3">
    <source>
        <dbReference type="Proteomes" id="UP000625711"/>
    </source>
</evidence>
<feature type="transmembrane region" description="Helical" evidence="1">
    <location>
        <begin position="54"/>
        <end position="74"/>
    </location>
</feature>
<sequence length="187" mass="20642">MGVITEANILQQILTSTTSGTINTVNDLAATPVKVYKAVRDEVLSLYPTLNQSIIMIRAVLAAFITCAVMMVIAEDPDPFFLTAAKSVPRIGRSPNRNPSLDFEKFFLKASKSVPRIGRGNDVPFPNDQDIWDSPVAYRTWGDIANLYEYHPELFTNSDLGAQDLLSDRVSEGGRFKRSAPTKSKTT</sequence>
<evidence type="ECO:0000256" key="1">
    <source>
        <dbReference type="SAM" id="Phobius"/>
    </source>
</evidence>
<dbReference type="Proteomes" id="UP000625711">
    <property type="component" value="Unassembled WGS sequence"/>
</dbReference>
<comment type="caution">
    <text evidence="2">The sequence shown here is derived from an EMBL/GenBank/DDBJ whole genome shotgun (WGS) entry which is preliminary data.</text>
</comment>
<protein>
    <submittedName>
        <fullName evidence="2">Uncharacterized protein</fullName>
    </submittedName>
</protein>
<organism evidence="2 3">
    <name type="scientific">Rhynchophorus ferrugineus</name>
    <name type="common">Red palm weevil</name>
    <name type="synonym">Curculio ferrugineus</name>
    <dbReference type="NCBI Taxonomy" id="354439"/>
    <lineage>
        <taxon>Eukaryota</taxon>
        <taxon>Metazoa</taxon>
        <taxon>Ecdysozoa</taxon>
        <taxon>Arthropoda</taxon>
        <taxon>Hexapoda</taxon>
        <taxon>Insecta</taxon>
        <taxon>Pterygota</taxon>
        <taxon>Neoptera</taxon>
        <taxon>Endopterygota</taxon>
        <taxon>Coleoptera</taxon>
        <taxon>Polyphaga</taxon>
        <taxon>Cucujiformia</taxon>
        <taxon>Curculionidae</taxon>
        <taxon>Dryophthorinae</taxon>
        <taxon>Rhynchophorus</taxon>
    </lineage>
</organism>
<keyword evidence="1" id="KW-0472">Membrane</keyword>
<reference evidence="2" key="1">
    <citation type="submission" date="2020-08" db="EMBL/GenBank/DDBJ databases">
        <title>Genome sequencing and assembly of the red palm weevil Rhynchophorus ferrugineus.</title>
        <authorList>
            <person name="Dias G.B."/>
            <person name="Bergman C.M."/>
            <person name="Manee M."/>
        </authorList>
    </citation>
    <scope>NUCLEOTIDE SEQUENCE</scope>
    <source>
        <strain evidence="2">AA-2017</strain>
        <tissue evidence="2">Whole larva</tissue>
    </source>
</reference>
<accession>A0A834M593</accession>
<keyword evidence="3" id="KW-1185">Reference proteome</keyword>
<dbReference type="OrthoDB" id="6339926at2759"/>
<proteinExistence type="predicted"/>
<keyword evidence="1" id="KW-1133">Transmembrane helix</keyword>
<keyword evidence="1" id="KW-0812">Transmembrane</keyword>